<organism evidence="2">
    <name type="scientific">Siphoviridae sp. ctFNZ2</name>
    <dbReference type="NCBI Taxonomy" id="2823572"/>
    <lineage>
        <taxon>Viruses</taxon>
        <taxon>Duplodnaviria</taxon>
        <taxon>Heunggongvirae</taxon>
        <taxon>Uroviricota</taxon>
        <taxon>Caudoviricetes</taxon>
    </lineage>
</organism>
<dbReference type="EMBL" id="BK014663">
    <property type="protein sequence ID" value="DAD66854.1"/>
    <property type="molecule type" value="Genomic_DNA"/>
</dbReference>
<evidence type="ECO:0000313" key="2">
    <source>
        <dbReference type="EMBL" id="DAD66854.1"/>
    </source>
</evidence>
<protein>
    <submittedName>
        <fullName evidence="2">Uncharacterized protein</fullName>
    </submittedName>
</protein>
<dbReference type="SUPFAM" id="SSF46589">
    <property type="entry name" value="tRNA-binding arm"/>
    <property type="match status" value="1"/>
</dbReference>
<keyword evidence="1" id="KW-0175">Coiled coil</keyword>
<name>A0A8S5LAE1_9CAUD</name>
<feature type="coiled-coil region" evidence="1">
    <location>
        <begin position="53"/>
        <end position="114"/>
    </location>
</feature>
<reference evidence="2" key="1">
    <citation type="journal article" date="2021" name="Proc. Natl. Acad. Sci. U.S.A.">
        <title>A Catalog of Tens of Thousands of Viruses from Human Metagenomes Reveals Hidden Associations with Chronic Diseases.</title>
        <authorList>
            <person name="Tisza M.J."/>
            <person name="Buck C.B."/>
        </authorList>
    </citation>
    <scope>NUCLEOTIDE SEQUENCE</scope>
    <source>
        <strain evidence="2">CtFNZ2</strain>
    </source>
</reference>
<evidence type="ECO:0000256" key="1">
    <source>
        <dbReference type="SAM" id="Coils"/>
    </source>
</evidence>
<dbReference type="GO" id="GO:0000166">
    <property type="term" value="F:nucleotide binding"/>
    <property type="evidence" value="ECO:0007669"/>
    <property type="project" value="InterPro"/>
</dbReference>
<proteinExistence type="predicted"/>
<dbReference type="InterPro" id="IPR010978">
    <property type="entry name" value="tRNA-bd_arm"/>
</dbReference>
<accession>A0A8S5LAE1</accession>
<sequence length="120" mass="13387">MLTVKKDNRVLHIDELEEEAYLADGYDVVEVQNGEYVVAKPATGGRTYTVAEYRAIKEERDALQADVEELEKTKVKKATLTALEAERDALKAELEQVKAELETFKANLAVANARHGEPLV</sequence>